<dbReference type="Gene3D" id="3.30.160.60">
    <property type="entry name" value="Classic Zinc Finger"/>
    <property type="match status" value="5"/>
</dbReference>
<keyword evidence="2" id="KW-0677">Repeat</keyword>
<feature type="domain" description="C2H2-type" evidence="7">
    <location>
        <begin position="217"/>
        <end position="244"/>
    </location>
</feature>
<dbReference type="OrthoDB" id="8823111at2759"/>
<evidence type="ECO:0000256" key="1">
    <source>
        <dbReference type="ARBA" id="ARBA00022723"/>
    </source>
</evidence>
<keyword evidence="9" id="KW-1185">Reference proteome</keyword>
<evidence type="ECO:0000256" key="5">
    <source>
        <dbReference type="PROSITE-ProRule" id="PRU00042"/>
    </source>
</evidence>
<evidence type="ECO:0000313" key="9">
    <source>
        <dbReference type="Proteomes" id="UP001151699"/>
    </source>
</evidence>
<keyword evidence="3 5" id="KW-0863">Zinc-finger</keyword>
<feature type="compositionally biased region" description="Basic residues" evidence="6">
    <location>
        <begin position="194"/>
        <end position="209"/>
    </location>
</feature>
<dbReference type="PANTHER" id="PTHR24379">
    <property type="entry name" value="KRAB AND ZINC FINGER DOMAIN-CONTAINING"/>
    <property type="match status" value="1"/>
</dbReference>
<feature type="domain" description="C2H2-type" evidence="7">
    <location>
        <begin position="127"/>
        <end position="154"/>
    </location>
</feature>
<accession>A0A9Q0MRS1</accession>
<feature type="domain" description="C2H2-type" evidence="7">
    <location>
        <begin position="340"/>
        <end position="368"/>
    </location>
</feature>
<evidence type="ECO:0000256" key="6">
    <source>
        <dbReference type="SAM" id="MobiDB-lite"/>
    </source>
</evidence>
<dbReference type="AlphaFoldDB" id="A0A9Q0MRS1"/>
<keyword evidence="1" id="KW-0479">Metal-binding</keyword>
<name>A0A9Q0MRS1_9DIPT</name>
<feature type="domain" description="C2H2-type" evidence="7">
    <location>
        <begin position="17"/>
        <end position="39"/>
    </location>
</feature>
<dbReference type="SMART" id="SM00355">
    <property type="entry name" value="ZnF_C2H2"/>
    <property type="match status" value="11"/>
</dbReference>
<reference evidence="8" key="1">
    <citation type="submission" date="2022-07" db="EMBL/GenBank/DDBJ databases">
        <authorList>
            <person name="Trinca V."/>
            <person name="Uliana J.V.C."/>
            <person name="Torres T.T."/>
            <person name="Ward R.J."/>
            <person name="Monesi N."/>
        </authorList>
    </citation>
    <scope>NUCLEOTIDE SEQUENCE</scope>
    <source>
        <strain evidence="8">HSMRA1968</strain>
        <tissue evidence="8">Whole embryos</tissue>
    </source>
</reference>
<evidence type="ECO:0000259" key="7">
    <source>
        <dbReference type="PROSITE" id="PS50157"/>
    </source>
</evidence>
<dbReference type="Pfam" id="PF00096">
    <property type="entry name" value="zf-C2H2"/>
    <property type="match status" value="2"/>
</dbReference>
<keyword evidence="4" id="KW-0862">Zinc</keyword>
<gene>
    <name evidence="8" type="primary">ZNF226</name>
    <name evidence="8" type="ORF">Bhyg_13690</name>
</gene>
<evidence type="ECO:0000313" key="8">
    <source>
        <dbReference type="EMBL" id="KAJ6635107.1"/>
    </source>
</evidence>
<comment type="caution">
    <text evidence="8">The sequence shown here is derived from an EMBL/GenBank/DDBJ whole genome shotgun (WGS) entry which is preliminary data.</text>
</comment>
<feature type="domain" description="C2H2-type" evidence="7">
    <location>
        <begin position="498"/>
        <end position="523"/>
    </location>
</feature>
<dbReference type="PROSITE" id="PS50157">
    <property type="entry name" value="ZINC_FINGER_C2H2_2"/>
    <property type="match status" value="5"/>
</dbReference>
<protein>
    <submittedName>
        <fullName evidence="8">Zinc finger protein</fullName>
    </submittedName>
</protein>
<proteinExistence type="predicted"/>
<dbReference type="PANTHER" id="PTHR24379:SF121">
    <property type="entry name" value="C2H2-TYPE DOMAIN-CONTAINING PROTEIN"/>
    <property type="match status" value="1"/>
</dbReference>
<evidence type="ECO:0000256" key="4">
    <source>
        <dbReference type="ARBA" id="ARBA00022833"/>
    </source>
</evidence>
<dbReference type="PROSITE" id="PS00028">
    <property type="entry name" value="ZINC_FINGER_C2H2_1"/>
    <property type="match status" value="7"/>
</dbReference>
<evidence type="ECO:0000256" key="3">
    <source>
        <dbReference type="ARBA" id="ARBA00022771"/>
    </source>
</evidence>
<feature type="region of interest" description="Disordered" evidence="6">
    <location>
        <begin position="174"/>
        <end position="209"/>
    </location>
</feature>
<dbReference type="SUPFAM" id="SSF57667">
    <property type="entry name" value="beta-beta-alpha zinc fingers"/>
    <property type="match status" value="4"/>
</dbReference>
<feature type="non-terminal residue" evidence="8">
    <location>
        <position position="1"/>
    </location>
</feature>
<dbReference type="InterPro" id="IPR036236">
    <property type="entry name" value="Znf_C2H2_sf"/>
</dbReference>
<dbReference type="InterPro" id="IPR013087">
    <property type="entry name" value="Znf_C2H2_type"/>
</dbReference>
<sequence>MDKCGTIYRRTADSFIYVCYHCGSAFADIDYTLQHIESHFQLVQVTVEENPLRCEYKNSENIDQDNGPDITELDVDIKAEITEVENCVENYTEKVDNFDCQRCDSVFLSKFSFRCHLFKEHFNAQTLECGKCRKKFKRNASFESHLRQHIEKGEVSWGSEGDGILEPSANDVVSTRHSDNFSPSLEVEPQLEKPKKKKRNKTGKTRSKQMTRQLSTYVCHKCSETFVQAQDLSDHLTTHPTDDLLQVNKCKECNFYFGTPFHLRVHVLESHLKAKHFKCSTCKVEFKKEEKSLFEKHLEAHLDDNSAKWKDKRDGILQDANEEVTYAASLEDITIQSTELTCEQCEEKFILKSNLDEHCRCMHAESERELRCPQCDCVFYKLRMYFAHQLEHRRVGEKVIETDETVLVNNLNAFIDQQFVFNAAENDPNPYKCQICPVQKNDSFEIRRHVREGHVYRTLQQPLTPHLKKTFSCNICGMVIKRSSFRSHLMTHTDIKLFACSTCGKKFRNNFTKMTHERLHTGE</sequence>
<dbReference type="GO" id="GO:0008270">
    <property type="term" value="F:zinc ion binding"/>
    <property type="evidence" value="ECO:0007669"/>
    <property type="project" value="UniProtKB-KW"/>
</dbReference>
<dbReference type="Proteomes" id="UP001151699">
    <property type="component" value="Chromosome C"/>
</dbReference>
<organism evidence="8 9">
    <name type="scientific">Pseudolycoriella hygida</name>
    <dbReference type="NCBI Taxonomy" id="35572"/>
    <lineage>
        <taxon>Eukaryota</taxon>
        <taxon>Metazoa</taxon>
        <taxon>Ecdysozoa</taxon>
        <taxon>Arthropoda</taxon>
        <taxon>Hexapoda</taxon>
        <taxon>Insecta</taxon>
        <taxon>Pterygota</taxon>
        <taxon>Neoptera</taxon>
        <taxon>Endopterygota</taxon>
        <taxon>Diptera</taxon>
        <taxon>Nematocera</taxon>
        <taxon>Sciaroidea</taxon>
        <taxon>Sciaridae</taxon>
        <taxon>Pseudolycoriella</taxon>
    </lineage>
</organism>
<evidence type="ECO:0000256" key="2">
    <source>
        <dbReference type="ARBA" id="ARBA00022737"/>
    </source>
</evidence>
<dbReference type="EMBL" id="WJQU01000004">
    <property type="protein sequence ID" value="KAJ6635107.1"/>
    <property type="molecule type" value="Genomic_DNA"/>
</dbReference>